<dbReference type="InterPro" id="IPR032307">
    <property type="entry name" value="PepSY_TM-like_2"/>
</dbReference>
<feature type="transmembrane region" description="Helical" evidence="2">
    <location>
        <begin position="221"/>
        <end position="242"/>
    </location>
</feature>
<reference evidence="3 4" key="1">
    <citation type="submission" date="2019-08" db="EMBL/GenBank/DDBJ databases">
        <title>Complete genome sequence of Candidatus Uab amorphum.</title>
        <authorList>
            <person name="Shiratori T."/>
            <person name="Suzuki S."/>
            <person name="Kakizawa Y."/>
            <person name="Ishida K."/>
        </authorList>
    </citation>
    <scope>NUCLEOTIDE SEQUENCE [LARGE SCALE GENOMIC DNA]</scope>
    <source>
        <strain evidence="3 4">SRT547</strain>
    </source>
</reference>
<dbReference type="Proteomes" id="UP000326354">
    <property type="component" value="Chromosome"/>
</dbReference>
<keyword evidence="4" id="KW-1185">Reference proteome</keyword>
<accession>A0A5S9IRY9</accession>
<dbReference type="AlphaFoldDB" id="A0A5S9IRY9"/>
<feature type="compositionally biased region" description="Polar residues" evidence="1">
    <location>
        <begin position="1"/>
        <end position="20"/>
    </location>
</feature>
<organism evidence="3 4">
    <name type="scientific">Uabimicrobium amorphum</name>
    <dbReference type="NCBI Taxonomy" id="2596890"/>
    <lineage>
        <taxon>Bacteria</taxon>
        <taxon>Pseudomonadati</taxon>
        <taxon>Planctomycetota</taxon>
        <taxon>Candidatus Uabimicrobiia</taxon>
        <taxon>Candidatus Uabimicrobiales</taxon>
        <taxon>Candidatus Uabimicrobiaceae</taxon>
        <taxon>Candidatus Uabimicrobium</taxon>
    </lineage>
</organism>
<keyword evidence="2" id="KW-0472">Membrane</keyword>
<protein>
    <recommendedName>
        <fullName evidence="5">Peptidase</fullName>
    </recommendedName>
</protein>
<dbReference type="KEGG" id="uam:UABAM_05445"/>
<dbReference type="EMBL" id="AP019860">
    <property type="protein sequence ID" value="BBM87043.1"/>
    <property type="molecule type" value="Genomic_DNA"/>
</dbReference>
<keyword evidence="2" id="KW-1133">Transmembrane helix</keyword>
<gene>
    <name evidence="3" type="ORF">UABAM_05445</name>
</gene>
<dbReference type="RefSeq" id="WP_151971077.1">
    <property type="nucleotide sequence ID" value="NZ_AP019860.1"/>
</dbReference>
<dbReference type="Pfam" id="PF16357">
    <property type="entry name" value="PepSY_TM_like_2"/>
    <property type="match status" value="1"/>
</dbReference>
<evidence type="ECO:0000256" key="1">
    <source>
        <dbReference type="SAM" id="MobiDB-lite"/>
    </source>
</evidence>
<keyword evidence="2" id="KW-0812">Transmembrane</keyword>
<feature type="transmembrane region" description="Helical" evidence="2">
    <location>
        <begin position="190"/>
        <end position="215"/>
    </location>
</feature>
<dbReference type="OrthoDB" id="27171at2"/>
<evidence type="ECO:0000313" key="3">
    <source>
        <dbReference type="EMBL" id="BBM87043.1"/>
    </source>
</evidence>
<evidence type="ECO:0000313" key="4">
    <source>
        <dbReference type="Proteomes" id="UP000326354"/>
    </source>
</evidence>
<dbReference type="PANTHER" id="PTHR40115:SF1">
    <property type="entry name" value="INNER MEMBRANE PROTEIN WITH PEPSY TM HELIX"/>
    <property type="match status" value="1"/>
</dbReference>
<evidence type="ECO:0008006" key="5">
    <source>
        <dbReference type="Google" id="ProtNLM"/>
    </source>
</evidence>
<dbReference type="PANTHER" id="PTHR40115">
    <property type="entry name" value="INNER MEMBRANE PROTEIN WITH PEPSY TM HELIX"/>
    <property type="match status" value="1"/>
</dbReference>
<feature type="transmembrane region" description="Helical" evidence="2">
    <location>
        <begin position="52"/>
        <end position="72"/>
    </location>
</feature>
<proteinExistence type="predicted"/>
<evidence type="ECO:0000256" key="2">
    <source>
        <dbReference type="SAM" id="Phobius"/>
    </source>
</evidence>
<name>A0A5S9IRY9_UABAM</name>
<sequence>MNQTLQTSEENIEQSPQMKTTPPPRRRKSNYLFLPYKFSRGKFLKWLRKTHAWLGLWGAFLGIMFGVTGILLNHRGIWKIPASQTEKTEMKLAIPDSARESSDRFVAWLKKDLQVPSSWKESLRVSAPEEITWGGKSVTQPEKWRVSFSAPHMAYSATYWHGDTFATVNRFDRNIFAMLNRLHMASGMGIAWILLADSIAGSFIILSLTGILLWTRLHGKRVLAAGLALTSLIAAIVIVLTAM</sequence>
<feature type="region of interest" description="Disordered" evidence="1">
    <location>
        <begin position="1"/>
        <end position="26"/>
    </location>
</feature>